<feature type="domain" description="A-factor biosynthesis hotdog" evidence="2">
    <location>
        <begin position="206"/>
        <end position="286"/>
    </location>
</feature>
<reference evidence="3 4" key="1">
    <citation type="submission" date="2022-03" db="EMBL/GenBank/DDBJ databases">
        <title>Complete genome of Streptomyces rimosus ssp. rimosus R7 (=ATCC 10970).</title>
        <authorList>
            <person name="Beganovic S."/>
            <person name="Ruckert C."/>
            <person name="Busche T."/>
            <person name="Kalinowski J."/>
            <person name="Wittmann C."/>
        </authorList>
    </citation>
    <scope>NUCLEOTIDE SEQUENCE [LARGE SCALE GENOMIC DNA]</scope>
    <source>
        <strain evidence="3 4">R7</strain>
    </source>
</reference>
<evidence type="ECO:0000256" key="1">
    <source>
        <dbReference type="SAM" id="MobiDB-lite"/>
    </source>
</evidence>
<dbReference type="Proteomes" id="UP000829494">
    <property type="component" value="Chromosome"/>
</dbReference>
<accession>A0ABY3Z4D8</accession>
<dbReference type="Pfam" id="PF03756">
    <property type="entry name" value="AfsA"/>
    <property type="match status" value="2"/>
</dbReference>
<dbReference type="EMBL" id="CP094298">
    <property type="protein sequence ID" value="UNZ05181.1"/>
    <property type="molecule type" value="Genomic_DNA"/>
</dbReference>
<organism evidence="3 4">
    <name type="scientific">Streptomyces rimosus subsp. rimosus</name>
    <dbReference type="NCBI Taxonomy" id="132474"/>
    <lineage>
        <taxon>Bacteria</taxon>
        <taxon>Bacillati</taxon>
        <taxon>Actinomycetota</taxon>
        <taxon>Actinomycetes</taxon>
        <taxon>Kitasatosporales</taxon>
        <taxon>Streptomycetaceae</taxon>
        <taxon>Streptomyces</taxon>
    </lineage>
</organism>
<feature type="domain" description="A-factor biosynthesis hotdog" evidence="2">
    <location>
        <begin position="31"/>
        <end position="165"/>
    </location>
</feature>
<name>A0ABY3Z4D8_STRRM</name>
<dbReference type="NCBIfam" id="NF041195">
    <property type="entry name" value="ScbA_BarX_GamBu"/>
    <property type="match status" value="1"/>
</dbReference>
<evidence type="ECO:0000259" key="2">
    <source>
        <dbReference type="Pfam" id="PF03756"/>
    </source>
</evidence>
<feature type="region of interest" description="Disordered" evidence="1">
    <location>
        <begin position="1"/>
        <end position="23"/>
    </location>
</feature>
<sequence length="376" mass="40620">MSTTGQLPKFPAPAAAGPSPRTLTTTVPKEYVHKTALSEVLLTSWQETAPDVHTVTAEWPRAHTFYSSRNRLHDPLLLIETIRQTIPLLSHLAYNVPFGHQLIWDHFTYSLDPDVLRTETAPTEIELRIACSDIKRRKDTLSALTMDVEATRNGVRLGTAVARFTSHAPAVYRRLRGEYGDAREAMARAVPLPPPVAPHRVARAQFESVMLSPTDTRNRWQLRTDTTHPVIFDHPVDHAPGMLLLEAAHQAVHAALHPMEVIPVGLSTVFTRYAELDAPCWIEATVLGRPEAGARKMTKSGSEAGAEAVAEAAVEAATGSVIGAADSGVEVPAGDTPQTDGSGLIATRVTAYQNGEELFSARVTARSLASVSGGDS</sequence>
<dbReference type="InterPro" id="IPR047757">
    <property type="entry name" value="AfsA-like"/>
</dbReference>
<proteinExistence type="predicted"/>
<dbReference type="InterPro" id="IPR005509">
    <property type="entry name" value="AfsA_hotdog_dom"/>
</dbReference>
<gene>
    <name evidence="3" type="ORF">SRIMR7_23780</name>
</gene>
<dbReference type="GeneID" id="66855708"/>
<evidence type="ECO:0000313" key="4">
    <source>
        <dbReference type="Proteomes" id="UP000829494"/>
    </source>
</evidence>
<evidence type="ECO:0000313" key="3">
    <source>
        <dbReference type="EMBL" id="UNZ05181.1"/>
    </source>
</evidence>
<dbReference type="RefSeq" id="WP_003979781.1">
    <property type="nucleotide sequence ID" value="NZ_CP043497.1"/>
</dbReference>
<keyword evidence="4" id="KW-1185">Reference proteome</keyword>
<protein>
    <submittedName>
        <fullName evidence="3">A-factor biosynthesis hotdog domain protein</fullName>
    </submittedName>
</protein>